<protein>
    <recommendedName>
        <fullName evidence="2">Transcriptional regulator SutA RNAP-binding domain-containing protein</fullName>
    </recommendedName>
</protein>
<reference evidence="3" key="1">
    <citation type="submission" date="2023-09" db="EMBL/GenBank/DDBJ databases">
        <title>Marinobacter sediminicola sp. nov. and Marinobacter maritimum sp. nov., isolated from marine sediment.</title>
        <authorList>
            <person name="An J."/>
        </authorList>
    </citation>
    <scope>NUCLEOTIDE SEQUENCE</scope>
    <source>
        <strain evidence="3">F60267</strain>
    </source>
</reference>
<dbReference type="EMBL" id="JAVMBO010000017">
    <property type="protein sequence ID" value="MDS1311011.1"/>
    <property type="molecule type" value="Genomic_DNA"/>
</dbReference>
<dbReference type="Proteomes" id="UP001267407">
    <property type="component" value="Unassembled WGS sequence"/>
</dbReference>
<accession>A0ABU2HKD7</accession>
<sequence>MSEFDESNLEQSGNWASTGSESDDTHSIAGRARVRAQLQQDIDAFLSQGGKIQEVETSFRVDSPRKVETGFNNRAL</sequence>
<dbReference type="RefSeq" id="WP_200202266.1">
    <property type="nucleotide sequence ID" value="NZ_JAVMBO010000017.1"/>
</dbReference>
<feature type="region of interest" description="Disordered" evidence="1">
    <location>
        <begin position="1"/>
        <end position="31"/>
    </location>
</feature>
<organism evidence="3 4">
    <name type="scientific">Marinobacter xiaoshiensis</name>
    <dbReference type="NCBI Taxonomy" id="3073652"/>
    <lineage>
        <taxon>Bacteria</taxon>
        <taxon>Pseudomonadati</taxon>
        <taxon>Pseudomonadota</taxon>
        <taxon>Gammaproteobacteria</taxon>
        <taxon>Pseudomonadales</taxon>
        <taxon>Marinobacteraceae</taxon>
        <taxon>Marinobacter</taxon>
    </lineage>
</organism>
<dbReference type="InterPro" id="IPR049191">
    <property type="entry name" value="SutA_RBD"/>
</dbReference>
<name>A0ABU2HKD7_9GAMM</name>
<evidence type="ECO:0000256" key="1">
    <source>
        <dbReference type="SAM" id="MobiDB-lite"/>
    </source>
</evidence>
<evidence type="ECO:0000313" key="3">
    <source>
        <dbReference type="EMBL" id="MDS1311011.1"/>
    </source>
</evidence>
<evidence type="ECO:0000259" key="2">
    <source>
        <dbReference type="Pfam" id="PF20661"/>
    </source>
</evidence>
<keyword evidence="4" id="KW-1185">Reference proteome</keyword>
<feature type="domain" description="Transcriptional regulator SutA RNAP-binding" evidence="2">
    <location>
        <begin position="30"/>
        <end position="60"/>
    </location>
</feature>
<proteinExistence type="predicted"/>
<evidence type="ECO:0000313" key="4">
    <source>
        <dbReference type="Proteomes" id="UP001267407"/>
    </source>
</evidence>
<comment type="caution">
    <text evidence="3">The sequence shown here is derived from an EMBL/GenBank/DDBJ whole genome shotgun (WGS) entry which is preliminary data.</text>
</comment>
<feature type="compositionally biased region" description="Polar residues" evidence="1">
    <location>
        <begin position="9"/>
        <end position="20"/>
    </location>
</feature>
<dbReference type="Pfam" id="PF20661">
    <property type="entry name" value="SutA-RBD"/>
    <property type="match status" value="1"/>
</dbReference>
<gene>
    <name evidence="3" type="ORF">RKA07_12995</name>
</gene>